<dbReference type="EMBL" id="AP014959">
    <property type="protein sequence ID" value="BAS85320.1"/>
    <property type="molecule type" value="Genomic_DNA"/>
</dbReference>
<evidence type="ECO:0000313" key="2">
    <source>
        <dbReference type="EMBL" id="BAS85320.1"/>
    </source>
</evidence>
<sequence length="85" mass="10078">MELQDRWDYRRILQPEHTFASLPKTFPFSFNFCFGHQNCSLRHIAMILVCLCFSLFVTDSLIFSKVIDWRLLTCSVCVLSLYLNH</sequence>
<dbReference type="Proteomes" id="UP000059680">
    <property type="component" value="Chromosome 3"/>
</dbReference>
<reference evidence="2 3" key="2">
    <citation type="journal article" date="2013" name="Plant Cell Physiol.">
        <title>Rice Annotation Project Database (RAP-DB): an integrative and interactive database for rice genomics.</title>
        <authorList>
            <person name="Sakai H."/>
            <person name="Lee S.S."/>
            <person name="Tanaka T."/>
            <person name="Numa H."/>
            <person name="Kim J."/>
            <person name="Kawahara Y."/>
            <person name="Wakimoto H."/>
            <person name="Yang C.C."/>
            <person name="Iwamoto M."/>
            <person name="Abe T."/>
            <person name="Yamada Y."/>
            <person name="Muto A."/>
            <person name="Inokuchi H."/>
            <person name="Ikemura T."/>
            <person name="Matsumoto T."/>
            <person name="Sasaki T."/>
            <person name="Itoh T."/>
        </authorList>
    </citation>
    <scope>NUCLEOTIDE SEQUENCE [LARGE SCALE GENOMIC DNA]</scope>
    <source>
        <strain evidence="3">cv. Nipponbare</strain>
    </source>
</reference>
<keyword evidence="3" id="KW-1185">Reference proteome</keyword>
<reference evidence="2 3" key="3">
    <citation type="journal article" date="2013" name="Rice">
        <title>Improvement of the Oryza sativa Nipponbare reference genome using next generation sequence and optical map data.</title>
        <authorList>
            <person name="Kawahara Y."/>
            <person name="de la Bastide M."/>
            <person name="Hamilton J.P."/>
            <person name="Kanamori H."/>
            <person name="McCombie W.R."/>
            <person name="Ouyang S."/>
            <person name="Schwartz D.C."/>
            <person name="Tanaka T."/>
            <person name="Wu J."/>
            <person name="Zhou S."/>
            <person name="Childs K.L."/>
            <person name="Davidson R.M."/>
            <person name="Lin H."/>
            <person name="Quesada-Ocampo L."/>
            <person name="Vaillancourt B."/>
            <person name="Sakai H."/>
            <person name="Lee S.S."/>
            <person name="Kim J."/>
            <person name="Numa H."/>
            <person name="Itoh T."/>
            <person name="Buell C.R."/>
            <person name="Matsumoto T."/>
        </authorList>
    </citation>
    <scope>NUCLEOTIDE SEQUENCE [LARGE SCALE GENOMIC DNA]</scope>
    <source>
        <strain evidence="3">cv. Nipponbare</strain>
    </source>
</reference>
<feature type="transmembrane region" description="Helical" evidence="1">
    <location>
        <begin position="44"/>
        <end position="63"/>
    </location>
</feature>
<gene>
    <name evidence="2" type="ordered locus">Os03g0622500</name>
    <name evidence="2" type="ORF">OSNPB_030622500</name>
</gene>
<dbReference type="Gramene" id="Os03t0622500-02">
    <property type="protein sequence ID" value="Os03t0622500-02"/>
    <property type="gene ID" value="Os03g0622500"/>
</dbReference>
<dbReference type="AlphaFoldDB" id="A0A0P0W120"/>
<evidence type="ECO:0000313" key="3">
    <source>
        <dbReference type="Proteomes" id="UP000059680"/>
    </source>
</evidence>
<proteinExistence type="predicted"/>
<keyword evidence="1" id="KW-1133">Transmembrane helix</keyword>
<dbReference type="ExpressionAtlas" id="A0A0P0W120">
    <property type="expression patterns" value="baseline and differential"/>
</dbReference>
<keyword evidence="1" id="KW-0812">Transmembrane</keyword>
<evidence type="ECO:0000256" key="1">
    <source>
        <dbReference type="SAM" id="Phobius"/>
    </source>
</evidence>
<protein>
    <submittedName>
        <fullName evidence="2">Os03g0622500 protein</fullName>
    </submittedName>
</protein>
<keyword evidence="1" id="KW-0472">Membrane</keyword>
<reference evidence="3" key="1">
    <citation type="journal article" date="2005" name="Nature">
        <title>The map-based sequence of the rice genome.</title>
        <authorList>
            <consortium name="International rice genome sequencing project (IRGSP)"/>
            <person name="Matsumoto T."/>
            <person name="Wu J."/>
            <person name="Kanamori H."/>
            <person name="Katayose Y."/>
            <person name="Fujisawa M."/>
            <person name="Namiki N."/>
            <person name="Mizuno H."/>
            <person name="Yamamoto K."/>
            <person name="Antonio B.A."/>
            <person name="Baba T."/>
            <person name="Sakata K."/>
            <person name="Nagamura Y."/>
            <person name="Aoki H."/>
            <person name="Arikawa K."/>
            <person name="Arita K."/>
            <person name="Bito T."/>
            <person name="Chiden Y."/>
            <person name="Fujitsuka N."/>
            <person name="Fukunaka R."/>
            <person name="Hamada M."/>
            <person name="Harada C."/>
            <person name="Hayashi A."/>
            <person name="Hijishita S."/>
            <person name="Honda M."/>
            <person name="Hosokawa S."/>
            <person name="Ichikawa Y."/>
            <person name="Idonuma A."/>
            <person name="Iijima M."/>
            <person name="Ikeda M."/>
            <person name="Ikeno M."/>
            <person name="Ito K."/>
            <person name="Ito S."/>
            <person name="Ito T."/>
            <person name="Ito Y."/>
            <person name="Ito Y."/>
            <person name="Iwabuchi A."/>
            <person name="Kamiya K."/>
            <person name="Karasawa W."/>
            <person name="Kurita K."/>
            <person name="Katagiri S."/>
            <person name="Kikuta A."/>
            <person name="Kobayashi H."/>
            <person name="Kobayashi N."/>
            <person name="Machita K."/>
            <person name="Maehara T."/>
            <person name="Masukawa M."/>
            <person name="Mizubayashi T."/>
            <person name="Mukai Y."/>
            <person name="Nagasaki H."/>
            <person name="Nagata Y."/>
            <person name="Naito S."/>
            <person name="Nakashima M."/>
            <person name="Nakama Y."/>
            <person name="Nakamichi Y."/>
            <person name="Nakamura M."/>
            <person name="Meguro A."/>
            <person name="Negishi M."/>
            <person name="Ohta I."/>
            <person name="Ohta T."/>
            <person name="Okamoto M."/>
            <person name="Ono N."/>
            <person name="Saji S."/>
            <person name="Sakaguchi M."/>
            <person name="Sakai K."/>
            <person name="Shibata M."/>
            <person name="Shimokawa T."/>
            <person name="Song J."/>
            <person name="Takazaki Y."/>
            <person name="Terasawa K."/>
            <person name="Tsugane M."/>
            <person name="Tsuji K."/>
            <person name="Ueda S."/>
            <person name="Waki K."/>
            <person name="Yamagata H."/>
            <person name="Yamamoto M."/>
            <person name="Yamamoto S."/>
            <person name="Yamane H."/>
            <person name="Yoshiki S."/>
            <person name="Yoshihara R."/>
            <person name="Yukawa K."/>
            <person name="Zhong H."/>
            <person name="Yano M."/>
            <person name="Yuan Q."/>
            <person name="Ouyang S."/>
            <person name="Liu J."/>
            <person name="Jones K.M."/>
            <person name="Gansberger K."/>
            <person name="Moffat K."/>
            <person name="Hill J."/>
            <person name="Bera J."/>
            <person name="Fadrosh D."/>
            <person name="Jin S."/>
            <person name="Johri S."/>
            <person name="Kim M."/>
            <person name="Overton L."/>
            <person name="Reardon M."/>
            <person name="Tsitrin T."/>
            <person name="Vuong H."/>
            <person name="Weaver B."/>
            <person name="Ciecko A."/>
            <person name="Tallon L."/>
            <person name="Jackson J."/>
            <person name="Pai G."/>
            <person name="Aken S.V."/>
            <person name="Utterback T."/>
            <person name="Reidmuller S."/>
            <person name="Feldblyum T."/>
            <person name="Hsiao J."/>
            <person name="Zismann V."/>
            <person name="Iobst S."/>
            <person name="de Vazeille A.R."/>
            <person name="Buell C.R."/>
            <person name="Ying K."/>
            <person name="Li Y."/>
            <person name="Lu T."/>
            <person name="Huang Y."/>
            <person name="Zhao Q."/>
            <person name="Feng Q."/>
            <person name="Zhang L."/>
            <person name="Zhu J."/>
            <person name="Weng Q."/>
            <person name="Mu J."/>
            <person name="Lu Y."/>
            <person name="Fan D."/>
            <person name="Liu Y."/>
            <person name="Guan J."/>
            <person name="Zhang Y."/>
            <person name="Yu S."/>
            <person name="Liu X."/>
            <person name="Zhang Y."/>
            <person name="Hong G."/>
            <person name="Han B."/>
            <person name="Choisne N."/>
            <person name="Demange N."/>
            <person name="Orjeda G."/>
            <person name="Samain S."/>
            <person name="Cattolico L."/>
            <person name="Pelletier E."/>
            <person name="Couloux A."/>
            <person name="Segurens B."/>
            <person name="Wincker P."/>
            <person name="D'Hont A."/>
            <person name="Scarpelli C."/>
            <person name="Weissenbach J."/>
            <person name="Salanoubat M."/>
            <person name="Quetier F."/>
            <person name="Yu Y."/>
            <person name="Kim H.R."/>
            <person name="Rambo T."/>
            <person name="Currie J."/>
            <person name="Collura K."/>
            <person name="Luo M."/>
            <person name="Yang T."/>
            <person name="Ammiraju J.S.S."/>
            <person name="Engler F."/>
            <person name="Soderlund C."/>
            <person name="Wing R.A."/>
            <person name="Palmer L.E."/>
            <person name="de la Bastide M."/>
            <person name="Spiegel L."/>
            <person name="Nascimento L."/>
            <person name="Zutavern T."/>
            <person name="O'Shaughnessy A."/>
            <person name="Dike S."/>
            <person name="Dedhia N."/>
            <person name="Preston R."/>
            <person name="Balija V."/>
            <person name="McCombie W.R."/>
            <person name="Chow T."/>
            <person name="Chen H."/>
            <person name="Chung M."/>
            <person name="Chen C."/>
            <person name="Shaw J."/>
            <person name="Wu H."/>
            <person name="Hsiao K."/>
            <person name="Chao Y."/>
            <person name="Chu M."/>
            <person name="Cheng C."/>
            <person name="Hour A."/>
            <person name="Lee P."/>
            <person name="Lin S."/>
            <person name="Lin Y."/>
            <person name="Liou J."/>
            <person name="Liu S."/>
            <person name="Hsing Y."/>
            <person name="Raghuvanshi S."/>
            <person name="Mohanty A."/>
            <person name="Bharti A.K."/>
            <person name="Gaur A."/>
            <person name="Gupta V."/>
            <person name="Kumar D."/>
            <person name="Ravi V."/>
            <person name="Vij S."/>
            <person name="Kapur A."/>
            <person name="Khurana P."/>
            <person name="Khurana P."/>
            <person name="Khurana J.P."/>
            <person name="Tyagi A.K."/>
            <person name="Gaikwad K."/>
            <person name="Singh A."/>
            <person name="Dalal V."/>
            <person name="Srivastava S."/>
            <person name="Dixit A."/>
            <person name="Pal A.K."/>
            <person name="Ghazi I.A."/>
            <person name="Yadav M."/>
            <person name="Pandit A."/>
            <person name="Bhargava A."/>
            <person name="Sureshbabu K."/>
            <person name="Batra K."/>
            <person name="Sharma T.R."/>
            <person name="Mohapatra T."/>
            <person name="Singh N.K."/>
            <person name="Messing J."/>
            <person name="Nelson A.B."/>
            <person name="Fuks G."/>
            <person name="Kavchok S."/>
            <person name="Keizer G."/>
            <person name="Linton E."/>
            <person name="Llaca V."/>
            <person name="Song R."/>
            <person name="Tanyolac B."/>
            <person name="Young S."/>
            <person name="Ho-Il K."/>
            <person name="Hahn J.H."/>
            <person name="Sangsakoo G."/>
            <person name="Vanavichit A."/>
            <person name="de Mattos Luiz.A.T."/>
            <person name="Zimmer P.D."/>
            <person name="Malone G."/>
            <person name="Dellagostin O."/>
            <person name="de Oliveira A.C."/>
            <person name="Bevan M."/>
            <person name="Bancroft I."/>
            <person name="Minx P."/>
            <person name="Cordum H."/>
            <person name="Wilson R."/>
            <person name="Cheng Z."/>
            <person name="Jin W."/>
            <person name="Jiang J."/>
            <person name="Leong S.A."/>
            <person name="Iwama H."/>
            <person name="Gojobori T."/>
            <person name="Itoh T."/>
            <person name="Niimura Y."/>
            <person name="Fujii Y."/>
            <person name="Habara T."/>
            <person name="Sakai H."/>
            <person name="Sato Y."/>
            <person name="Wilson G."/>
            <person name="Kumar K."/>
            <person name="McCouch S."/>
            <person name="Juretic N."/>
            <person name="Hoen D."/>
            <person name="Wright S."/>
            <person name="Bruskiewich R."/>
            <person name="Bureau T."/>
            <person name="Miyao A."/>
            <person name="Hirochika H."/>
            <person name="Nishikawa T."/>
            <person name="Kadowaki K."/>
            <person name="Sugiura M."/>
            <person name="Burr B."/>
            <person name="Sasaki T."/>
        </authorList>
    </citation>
    <scope>NUCLEOTIDE SEQUENCE [LARGE SCALE GENOMIC DNA]</scope>
    <source>
        <strain evidence="3">cv. Nipponbare</strain>
    </source>
</reference>
<name>A0A0P0W120_ORYSJ</name>
<organism evidence="2 3">
    <name type="scientific">Oryza sativa subsp. japonica</name>
    <name type="common">Rice</name>
    <dbReference type="NCBI Taxonomy" id="39947"/>
    <lineage>
        <taxon>Eukaryota</taxon>
        <taxon>Viridiplantae</taxon>
        <taxon>Streptophyta</taxon>
        <taxon>Embryophyta</taxon>
        <taxon>Tracheophyta</taxon>
        <taxon>Spermatophyta</taxon>
        <taxon>Magnoliopsida</taxon>
        <taxon>Liliopsida</taxon>
        <taxon>Poales</taxon>
        <taxon>Poaceae</taxon>
        <taxon>BOP clade</taxon>
        <taxon>Oryzoideae</taxon>
        <taxon>Oryzeae</taxon>
        <taxon>Oryzinae</taxon>
        <taxon>Oryza</taxon>
        <taxon>Oryza sativa</taxon>
    </lineage>
</organism>
<accession>A0A0P0W120</accession>